<keyword evidence="2 11" id="KW-0328">Glycosyltransferase</keyword>
<dbReference type="InterPro" id="IPR004102">
    <property type="entry name" value="Poly(ADP-ribose)pol_reg_dom"/>
</dbReference>
<feature type="domain" description="PARP alpha-helical" evidence="14">
    <location>
        <begin position="451"/>
        <end position="569"/>
    </location>
</feature>
<keyword evidence="4" id="KW-0548">Nucleotidyltransferase</keyword>
<evidence type="ECO:0000256" key="7">
    <source>
        <dbReference type="ARBA" id="ARBA00023204"/>
    </source>
</evidence>
<gene>
    <name evidence="16" type="ORF">GSOID_T00027233001</name>
</gene>
<dbReference type="InterPro" id="IPR008893">
    <property type="entry name" value="WGR_domain"/>
</dbReference>
<dbReference type="PANTHER" id="PTHR10459:SF60">
    <property type="entry name" value="POLY [ADP-RIBOSE] POLYMERASE 2"/>
    <property type="match status" value="1"/>
</dbReference>
<dbReference type="SUPFAM" id="SSF142921">
    <property type="entry name" value="WGR domain-like"/>
    <property type="match status" value="1"/>
</dbReference>
<dbReference type="GO" id="GO:0003950">
    <property type="term" value="F:NAD+ poly-ADP-ribosyltransferase activity"/>
    <property type="evidence" value="ECO:0007669"/>
    <property type="project" value="UniProtKB-UniRule"/>
</dbReference>
<dbReference type="AlphaFoldDB" id="E4YIW1"/>
<dbReference type="InterPro" id="IPR036616">
    <property type="entry name" value="Poly(ADP-ribose)pol_reg_dom_sf"/>
</dbReference>
<keyword evidence="8" id="KW-0539">Nucleus</keyword>
<evidence type="ECO:0000256" key="2">
    <source>
        <dbReference type="ARBA" id="ARBA00022676"/>
    </source>
</evidence>
<accession>E4YIW1</accession>
<comment type="subcellular location">
    <subcellularLocation>
        <location evidence="1">Nucleus</location>
    </subcellularLocation>
</comment>
<dbReference type="GO" id="GO:0016779">
    <property type="term" value="F:nucleotidyltransferase activity"/>
    <property type="evidence" value="ECO:0007669"/>
    <property type="project" value="UniProtKB-KW"/>
</dbReference>
<dbReference type="PROSITE" id="PS51977">
    <property type="entry name" value="WGR"/>
    <property type="match status" value="1"/>
</dbReference>
<dbReference type="SUPFAM" id="SSF47587">
    <property type="entry name" value="Domain of poly(ADP-ribose) polymerase"/>
    <property type="match status" value="1"/>
</dbReference>
<keyword evidence="5" id="KW-0227">DNA damage</keyword>
<reference evidence="16" key="1">
    <citation type="journal article" date="2010" name="Science">
        <title>Plasticity of animal genome architecture unmasked by rapid evolution of a pelagic tunicate.</title>
        <authorList>
            <person name="Denoeud F."/>
            <person name="Henriet S."/>
            <person name="Mungpakdee S."/>
            <person name="Aury J.M."/>
            <person name="Da Silva C."/>
            <person name="Brinkmann H."/>
            <person name="Mikhaleva J."/>
            <person name="Olsen L.C."/>
            <person name="Jubin C."/>
            <person name="Canestro C."/>
            <person name="Bouquet J.M."/>
            <person name="Danks G."/>
            <person name="Poulain J."/>
            <person name="Campsteijn C."/>
            <person name="Adamski M."/>
            <person name="Cross I."/>
            <person name="Yadetie F."/>
            <person name="Muffato M."/>
            <person name="Louis A."/>
            <person name="Butcher S."/>
            <person name="Tsagkogeorga G."/>
            <person name="Konrad A."/>
            <person name="Singh S."/>
            <person name="Jensen M.F."/>
            <person name="Cong E.H."/>
            <person name="Eikeseth-Otteraa H."/>
            <person name="Noel B."/>
            <person name="Anthouard V."/>
            <person name="Porcel B.M."/>
            <person name="Kachouri-Lafond R."/>
            <person name="Nishino A."/>
            <person name="Ugolini M."/>
            <person name="Chourrout P."/>
            <person name="Nishida H."/>
            <person name="Aasland R."/>
            <person name="Huzurbazar S."/>
            <person name="Westhof E."/>
            <person name="Delsuc F."/>
            <person name="Lehrach H."/>
            <person name="Reinhardt R."/>
            <person name="Weissenbach J."/>
            <person name="Roy S.W."/>
            <person name="Artiguenave F."/>
            <person name="Postlethwait J.H."/>
            <person name="Manak J.R."/>
            <person name="Thompson E.M."/>
            <person name="Jaillon O."/>
            <person name="Du Pasquier L."/>
            <person name="Boudinot P."/>
            <person name="Liberles D.A."/>
            <person name="Volff J.N."/>
            <person name="Philippe H."/>
            <person name="Lenhard B."/>
            <person name="Roest Crollius H."/>
            <person name="Wincker P."/>
            <person name="Chourrout D."/>
        </authorList>
    </citation>
    <scope>NUCLEOTIDE SEQUENCE [LARGE SCALE GENOMIC DNA]</scope>
</reference>
<dbReference type="Gene3D" id="3.90.228.10">
    <property type="match status" value="1"/>
</dbReference>
<evidence type="ECO:0000256" key="6">
    <source>
        <dbReference type="ARBA" id="ARBA00023027"/>
    </source>
</evidence>
<dbReference type="Pfam" id="PF02877">
    <property type="entry name" value="PARP_reg"/>
    <property type="match status" value="1"/>
</dbReference>
<keyword evidence="12" id="KW-0175">Coiled coil</keyword>
<evidence type="ECO:0000256" key="3">
    <source>
        <dbReference type="ARBA" id="ARBA00022679"/>
    </source>
</evidence>
<dbReference type="Pfam" id="PF00644">
    <property type="entry name" value="PARP"/>
    <property type="match status" value="1"/>
</dbReference>
<dbReference type="Proteomes" id="UP000011014">
    <property type="component" value="Unassembled WGS sequence"/>
</dbReference>
<dbReference type="InterPro" id="IPR050800">
    <property type="entry name" value="ARTD/PARP"/>
</dbReference>
<feature type="coiled-coil region" evidence="12">
    <location>
        <begin position="17"/>
        <end position="48"/>
    </location>
</feature>
<proteinExistence type="inferred from homology"/>
<keyword evidence="3 11" id="KW-0808">Transferase</keyword>
<evidence type="ECO:0000313" key="16">
    <source>
        <dbReference type="EMBL" id="CBY35422.1"/>
    </source>
</evidence>
<dbReference type="Gene3D" id="1.20.142.10">
    <property type="entry name" value="Poly(ADP-ribose) polymerase, regulatory domain"/>
    <property type="match status" value="1"/>
</dbReference>
<evidence type="ECO:0000256" key="1">
    <source>
        <dbReference type="ARBA" id="ARBA00004123"/>
    </source>
</evidence>
<comment type="similarity">
    <text evidence="9">Belongs to the ARTD/PARP family.</text>
</comment>
<feature type="domain" description="PARP catalytic" evidence="13">
    <location>
        <begin position="576"/>
        <end position="775"/>
    </location>
</feature>
<dbReference type="InterPro" id="IPR036930">
    <property type="entry name" value="WGR_dom_sf"/>
</dbReference>
<dbReference type="GO" id="GO:0006302">
    <property type="term" value="P:double-strand break repair"/>
    <property type="evidence" value="ECO:0007669"/>
    <property type="project" value="TreeGrafter"/>
</dbReference>
<dbReference type="GO" id="GO:0005730">
    <property type="term" value="C:nucleolus"/>
    <property type="evidence" value="ECO:0007669"/>
    <property type="project" value="TreeGrafter"/>
</dbReference>
<evidence type="ECO:0000259" key="13">
    <source>
        <dbReference type="PROSITE" id="PS51059"/>
    </source>
</evidence>
<dbReference type="PANTHER" id="PTHR10459">
    <property type="entry name" value="DNA LIGASE"/>
    <property type="match status" value="1"/>
</dbReference>
<evidence type="ECO:0000256" key="5">
    <source>
        <dbReference type="ARBA" id="ARBA00022763"/>
    </source>
</evidence>
<dbReference type="GO" id="GO:0070212">
    <property type="term" value="P:protein poly-ADP-ribosylation"/>
    <property type="evidence" value="ECO:0007669"/>
    <property type="project" value="TreeGrafter"/>
</dbReference>
<dbReference type="PROSITE" id="PS51059">
    <property type="entry name" value="PARP_CATALYTIC"/>
    <property type="match status" value="1"/>
</dbReference>
<dbReference type="EC" id="2.4.2.-" evidence="11"/>
<protein>
    <recommendedName>
        <fullName evidence="11">Poly [ADP-ribose] polymerase</fullName>
        <shortName evidence="11">PARP</shortName>
        <ecNumber evidence="11">2.4.2.-</ecNumber>
    </recommendedName>
</protein>
<keyword evidence="6 11" id="KW-0520">NAD</keyword>
<feature type="domain" description="WGR" evidence="15">
    <location>
        <begin position="330"/>
        <end position="433"/>
    </location>
</feature>
<dbReference type="GO" id="GO:1990404">
    <property type="term" value="F:NAD+-protein mono-ADP-ribosyltransferase activity"/>
    <property type="evidence" value="ECO:0007669"/>
    <property type="project" value="TreeGrafter"/>
</dbReference>
<evidence type="ECO:0000256" key="9">
    <source>
        <dbReference type="ARBA" id="ARBA00024347"/>
    </source>
</evidence>
<name>E4YIW1_OIKDI</name>
<evidence type="ECO:0000256" key="12">
    <source>
        <dbReference type="SAM" id="Coils"/>
    </source>
</evidence>
<evidence type="ECO:0000256" key="8">
    <source>
        <dbReference type="ARBA" id="ARBA00023242"/>
    </source>
</evidence>
<dbReference type="InterPro" id="IPR012317">
    <property type="entry name" value="Poly(ADP-ribose)pol_cat_dom"/>
</dbReference>
<sequence length="775" mass="88415">MCSISNSTEVLRLKLALAKEQEKTRNLAQELNEVKKDLSNEIFLLQETLEMQRSVISELEKRSSLNSSASEIIMETSQVESHFEESLSEDIWEFCESTRVEEVENEGFKMVFALSQEVDELKDELISNEDKLNEFRDEISSLTESLRSEKMAKISLDRNNIRLISDNEEIKEENRQLKRVKSNLETKLQRINIELVSQKIKNETLQAKLEECTESLKETKDYFKCWLDCEHRCPKYHLPGDVHGPLFCTQACTKSCPECGQQSCDRVCGDCEQCAPCEAFVEKEFDCGCRAQLPCNFAVDLKECEDCEDQRMQSANIPVDTGAPGNIQNDWRVYIGKEGRKGNIAYSLTLTKNDIGAAANICTFMQLLKHNNREKYMIWERTANIDNLQASMKPGEEFSSFEEAKEKFQRRYKIKTGNLWADFPSFNYHPGKFIIVNRDLQIEEEIDGDATEELEPEVNELIKMICDKKMLEQAAKDIEMDTKKIPLGILTEEQIVAGEHVLREIKYIIERNNSHNDLNILCNEYYSKIPRAFGKGNYAHLIDSLAKLQKEFDFIEALKQINIAATLTKKGPQNITRETRAYKNINAKLENVPSNHSDFQFVQQLIKDTHGSRSLQRLYRVERDGEKDKYDNSKGNDVLLYHGSRTCNIAGILKNGLLIKPSVAKHKGSAFGNGIYFADAVAKSAGYCENMMFICRVALGNQKEVRVVDGNLHNNIGNYGSAKAVGRSYPPNSQTHQNSKVYTGSLTNNSGPFGYNEYIVFNSNQVELVYLFVLS</sequence>
<evidence type="ECO:0000256" key="10">
    <source>
        <dbReference type="ARBA" id="ARBA00033987"/>
    </source>
</evidence>
<dbReference type="PROSITE" id="PS51060">
    <property type="entry name" value="PARP_ALPHA_HD"/>
    <property type="match status" value="1"/>
</dbReference>
<organism evidence="16">
    <name type="scientific">Oikopleura dioica</name>
    <name type="common">Tunicate</name>
    <dbReference type="NCBI Taxonomy" id="34765"/>
    <lineage>
        <taxon>Eukaryota</taxon>
        <taxon>Metazoa</taxon>
        <taxon>Chordata</taxon>
        <taxon>Tunicata</taxon>
        <taxon>Appendicularia</taxon>
        <taxon>Copelata</taxon>
        <taxon>Oikopleuridae</taxon>
        <taxon>Oikopleura</taxon>
    </lineage>
</organism>
<feature type="coiled-coil region" evidence="12">
    <location>
        <begin position="111"/>
        <end position="222"/>
    </location>
</feature>
<evidence type="ECO:0000256" key="4">
    <source>
        <dbReference type="ARBA" id="ARBA00022695"/>
    </source>
</evidence>
<evidence type="ECO:0000259" key="14">
    <source>
        <dbReference type="PROSITE" id="PS51060"/>
    </source>
</evidence>
<comment type="catalytic activity">
    <reaction evidence="10">
        <text>NAD(+) + (ADP-D-ribosyl)n-acceptor = nicotinamide + (ADP-D-ribosyl)n+1-acceptor + H(+).</text>
        <dbReference type="EC" id="2.4.2.30"/>
    </reaction>
</comment>
<dbReference type="EMBL" id="FN654626">
    <property type="protein sequence ID" value="CBY35422.1"/>
    <property type="molecule type" value="Genomic_DNA"/>
</dbReference>
<dbReference type="SUPFAM" id="SSF56399">
    <property type="entry name" value="ADP-ribosylation"/>
    <property type="match status" value="1"/>
</dbReference>
<evidence type="ECO:0000256" key="11">
    <source>
        <dbReference type="RuleBase" id="RU362114"/>
    </source>
</evidence>
<keyword evidence="7" id="KW-0234">DNA repair</keyword>
<evidence type="ECO:0000259" key="15">
    <source>
        <dbReference type="PROSITE" id="PS51977"/>
    </source>
</evidence>